<dbReference type="SFLD" id="SFLDS00003">
    <property type="entry name" value="Haloacid_Dehalogenase"/>
    <property type="match status" value="1"/>
</dbReference>
<organism evidence="4 5">
    <name type="scientific">Sedimenticola thiotaurini</name>
    <dbReference type="NCBI Taxonomy" id="1543721"/>
    <lineage>
        <taxon>Bacteria</taxon>
        <taxon>Pseudomonadati</taxon>
        <taxon>Pseudomonadota</taxon>
        <taxon>Gammaproteobacteria</taxon>
        <taxon>Chromatiales</taxon>
        <taxon>Sedimenticolaceae</taxon>
        <taxon>Sedimenticola</taxon>
    </lineage>
</organism>
<evidence type="ECO:0000313" key="4">
    <source>
        <dbReference type="EMBL" id="AKH20940.1"/>
    </source>
</evidence>
<evidence type="ECO:0000256" key="3">
    <source>
        <dbReference type="RuleBase" id="RU368077"/>
    </source>
</evidence>
<dbReference type="SFLD" id="SFLDG01129">
    <property type="entry name" value="C1.5:_HAD__Beta-PGM__Phosphata"/>
    <property type="match status" value="1"/>
</dbReference>
<comment type="catalytic activity">
    <reaction evidence="3">
        <text>an (S)-2-haloacid + H2O = a (2R)-2-hydroxycarboxylate + a halide anion + H(+)</text>
        <dbReference type="Rhea" id="RHEA:11192"/>
        <dbReference type="ChEBI" id="CHEBI:15377"/>
        <dbReference type="ChEBI" id="CHEBI:15378"/>
        <dbReference type="ChEBI" id="CHEBI:16042"/>
        <dbReference type="ChEBI" id="CHEBI:58314"/>
        <dbReference type="ChEBI" id="CHEBI:137405"/>
        <dbReference type="EC" id="3.8.1.2"/>
    </reaction>
</comment>
<dbReference type="RefSeq" id="WP_046859869.1">
    <property type="nucleotide sequence ID" value="NZ_CP011412.1"/>
</dbReference>
<dbReference type="InterPro" id="IPR023214">
    <property type="entry name" value="HAD_sf"/>
</dbReference>
<dbReference type="AlphaFoldDB" id="A0A0F7K181"/>
<evidence type="ECO:0000256" key="2">
    <source>
        <dbReference type="ARBA" id="ARBA00022801"/>
    </source>
</evidence>
<evidence type="ECO:0000313" key="5">
    <source>
        <dbReference type="Proteomes" id="UP000034410"/>
    </source>
</evidence>
<sequence length="227" mass="25555">MQLTFAFDIYGTLIDTSGITQNLRRLVGDQAELFSSRWREKQLEYSFRRGLMGDYVDFSVCTRQALAYTSAQLELPISDSATEELLEAYRHLPAFPEVPLALAKLRDSGHRLYAFSNGVPADLEILLSSAGIRDNFIDLVSVDEIHTFKPDPATYRHFLARSGVPPDRCFLVSSNPFDLLGAMAVSLRSAWIRRSDANHFDPWGKQPELTFTSLTDLQQAFDSPRGT</sequence>
<keyword evidence="5" id="KW-1185">Reference proteome</keyword>
<dbReference type="PATRIC" id="fig|1543721.4.peg.2470"/>
<dbReference type="InterPro" id="IPR051540">
    <property type="entry name" value="S-2-haloacid_dehalogenase"/>
</dbReference>
<dbReference type="InterPro" id="IPR023198">
    <property type="entry name" value="PGP-like_dom2"/>
</dbReference>
<comment type="similarity">
    <text evidence="1 3">Belongs to the HAD-like hydrolase superfamily. S-2-haloalkanoic acid dehalogenase family.</text>
</comment>
<protein>
    <recommendedName>
        <fullName evidence="3">(S)-2-haloacid dehalogenase</fullName>
        <ecNumber evidence="3">3.8.1.2</ecNumber>
    </recommendedName>
    <alternativeName>
        <fullName evidence="3">2-haloalkanoic acid dehalogenase</fullName>
    </alternativeName>
    <alternativeName>
        <fullName evidence="3">Halocarboxylic acid halidohydrolase</fullName>
    </alternativeName>
    <alternativeName>
        <fullName evidence="3">L-2-haloacid dehalogenase</fullName>
    </alternativeName>
</protein>
<dbReference type="Gene3D" id="1.10.150.240">
    <property type="entry name" value="Putative phosphatase, domain 2"/>
    <property type="match status" value="1"/>
</dbReference>
<dbReference type="InterPro" id="IPR006439">
    <property type="entry name" value="HAD-SF_hydro_IA"/>
</dbReference>
<proteinExistence type="inferred from homology"/>
<dbReference type="KEGG" id="seds:AAY24_11935"/>
<dbReference type="InterPro" id="IPR036412">
    <property type="entry name" value="HAD-like_sf"/>
</dbReference>
<dbReference type="SUPFAM" id="SSF56784">
    <property type="entry name" value="HAD-like"/>
    <property type="match status" value="1"/>
</dbReference>
<name>A0A0F7K181_9GAMM</name>
<dbReference type="GO" id="GO:0018784">
    <property type="term" value="F:(S)-2-haloacid dehalogenase activity"/>
    <property type="evidence" value="ECO:0007669"/>
    <property type="project" value="UniProtKB-UniRule"/>
</dbReference>
<dbReference type="EC" id="3.8.1.2" evidence="3"/>
<accession>A0A0F7K181</accession>
<dbReference type="NCBIfam" id="TIGR01428">
    <property type="entry name" value="HAD_type_II"/>
    <property type="match status" value="1"/>
</dbReference>
<dbReference type="NCBIfam" id="TIGR01493">
    <property type="entry name" value="HAD-SF-IA-v2"/>
    <property type="match status" value="1"/>
</dbReference>
<evidence type="ECO:0000256" key="1">
    <source>
        <dbReference type="ARBA" id="ARBA00008106"/>
    </source>
</evidence>
<dbReference type="Gene3D" id="3.40.50.1000">
    <property type="entry name" value="HAD superfamily/HAD-like"/>
    <property type="match status" value="1"/>
</dbReference>
<dbReference type="OrthoDB" id="5865007at2"/>
<gene>
    <name evidence="4" type="ORF">AAY24_11935</name>
</gene>
<dbReference type="PRINTS" id="PR00413">
    <property type="entry name" value="HADHALOGNASE"/>
</dbReference>
<dbReference type="EMBL" id="CP011412">
    <property type="protein sequence ID" value="AKH20940.1"/>
    <property type="molecule type" value="Genomic_DNA"/>
</dbReference>
<comment type="function">
    <text evidence="3">Catalyzes the hydrolytic dehalogenation of small (S)-2-haloalkanoic acids to yield the corresponding (R)-2-hydroxyalkanoic acids.</text>
</comment>
<dbReference type="CDD" id="cd02588">
    <property type="entry name" value="HAD_L2-DEX"/>
    <property type="match status" value="1"/>
</dbReference>
<dbReference type="PANTHER" id="PTHR43316:SF3">
    <property type="entry name" value="HALOACID DEHALOGENASE, TYPE II (AFU_ORTHOLOGUE AFUA_2G07750)-RELATED"/>
    <property type="match status" value="1"/>
</dbReference>
<dbReference type="Pfam" id="PF00702">
    <property type="entry name" value="Hydrolase"/>
    <property type="match status" value="1"/>
</dbReference>
<dbReference type="Proteomes" id="UP000034410">
    <property type="component" value="Chromosome"/>
</dbReference>
<dbReference type="PANTHER" id="PTHR43316">
    <property type="entry name" value="HYDROLASE, HALOACID DELAHOGENASE-RELATED"/>
    <property type="match status" value="1"/>
</dbReference>
<keyword evidence="2 3" id="KW-0378">Hydrolase</keyword>
<reference evidence="4 5" key="1">
    <citation type="journal article" date="2015" name="Genome Announc.">
        <title>Complete Genome Sequence of Sedimenticola thiotaurini Strain SIP-G1, a Polyphosphate- and Polyhydroxyalkanoate-Accumulating Sulfur-Oxidizing Gammaproteobacterium Isolated from Salt Marsh Sediments.</title>
        <authorList>
            <person name="Flood B.E."/>
            <person name="Jones D.S."/>
            <person name="Bailey J.V."/>
        </authorList>
    </citation>
    <scope>NUCLEOTIDE SEQUENCE [LARGE SCALE GENOMIC DNA]</scope>
    <source>
        <strain evidence="4 5">SIP-G1</strain>
    </source>
</reference>
<dbReference type="InterPro" id="IPR006328">
    <property type="entry name" value="2-HAD"/>
</dbReference>